<dbReference type="Pfam" id="PF20209">
    <property type="entry name" value="DUF6570"/>
    <property type="match status" value="1"/>
</dbReference>
<dbReference type="OrthoDB" id="3257061at2759"/>
<proteinExistence type="predicted"/>
<dbReference type="Proteomes" id="UP000198211">
    <property type="component" value="Unassembled WGS sequence"/>
</dbReference>
<keyword evidence="3" id="KW-1185">Reference proteome</keyword>
<feature type="domain" description="DUF6570" evidence="1">
    <location>
        <begin position="45"/>
        <end position="175"/>
    </location>
</feature>
<evidence type="ECO:0000259" key="1">
    <source>
        <dbReference type="Pfam" id="PF20209"/>
    </source>
</evidence>
<evidence type="ECO:0000313" key="2">
    <source>
        <dbReference type="EMBL" id="OWZ08741.1"/>
    </source>
</evidence>
<comment type="caution">
    <text evidence="2">The sequence shown here is derived from an EMBL/GenBank/DDBJ whole genome shotgun (WGS) entry which is preliminary data.</text>
</comment>
<gene>
    <name evidence="2" type="ORF">PHMEG_00018667</name>
</gene>
<dbReference type="EMBL" id="NBNE01003039">
    <property type="protein sequence ID" value="OWZ08741.1"/>
    <property type="molecule type" value="Genomic_DNA"/>
</dbReference>
<organism evidence="2 3">
    <name type="scientific">Phytophthora megakarya</name>
    <dbReference type="NCBI Taxonomy" id="4795"/>
    <lineage>
        <taxon>Eukaryota</taxon>
        <taxon>Sar</taxon>
        <taxon>Stramenopiles</taxon>
        <taxon>Oomycota</taxon>
        <taxon>Peronosporomycetes</taxon>
        <taxon>Peronosporales</taxon>
        <taxon>Peronosporaceae</taxon>
        <taxon>Phytophthora</taxon>
    </lineage>
</organism>
<reference evidence="3" key="1">
    <citation type="submission" date="2017-03" db="EMBL/GenBank/DDBJ databases">
        <title>Phytopthora megakarya and P. palmivora, two closely related causual agents of cacao black pod achieved similar genome size and gene model numbers by different mechanisms.</title>
        <authorList>
            <person name="Ali S."/>
            <person name="Shao J."/>
            <person name="Larry D.J."/>
            <person name="Kronmiller B."/>
            <person name="Shen D."/>
            <person name="Strem M.D."/>
            <person name="Melnick R.L."/>
            <person name="Guiltinan M.J."/>
            <person name="Tyler B.M."/>
            <person name="Meinhardt L.W."/>
            <person name="Bailey B.A."/>
        </authorList>
    </citation>
    <scope>NUCLEOTIDE SEQUENCE [LARGE SCALE GENOMIC DNA]</scope>
    <source>
        <strain evidence="3">zdho120</strain>
    </source>
</reference>
<dbReference type="AlphaFoldDB" id="A0A225VT86"/>
<name>A0A225VT86_9STRA</name>
<dbReference type="InterPro" id="IPR046700">
    <property type="entry name" value="DUF6570"/>
</dbReference>
<accession>A0A225VT86</accession>
<sequence length="313" mass="34877">MNAYVPFVTALSRMMLSTKGLILSHESCATKLRVCNGCYGALQKHSLPKFSIRNGVFVGELDRHLPQSTIIERMMSQLVTVVALTRVMQGGAHRSIRSHCMAFDATPGPPATLLPATLDKLSPYKVLVAGSITTAQCEKIQNMYAVRGNTLQAFLAFYKRNSLFYADVDISEETVDASSASAFADAVLDFNDSIPVKHITRIDREQSRMGSESDSVVEDEGEVIERSMGFVNEASTRPDSFQTVTELSASSSASERRFFVRNSSTFLRDNDESIYWEKCFHLCSRLVVAIPEKIALYQLHRKLYAQLETIYQG</sequence>
<evidence type="ECO:0000313" key="3">
    <source>
        <dbReference type="Proteomes" id="UP000198211"/>
    </source>
</evidence>
<protein>
    <recommendedName>
        <fullName evidence="1">DUF6570 domain-containing protein</fullName>
    </recommendedName>
</protein>